<evidence type="ECO:0008006" key="3">
    <source>
        <dbReference type="Google" id="ProtNLM"/>
    </source>
</evidence>
<keyword evidence="2" id="KW-1185">Reference proteome</keyword>
<reference evidence="1 2" key="3">
    <citation type="submission" date="2019-11" db="EMBL/GenBank/DDBJ databases">
        <title>A de novo genome assembly of a pear dwarfing rootstock.</title>
        <authorList>
            <person name="Wang F."/>
            <person name="Wang J."/>
            <person name="Li S."/>
            <person name="Zhang Y."/>
            <person name="Fang M."/>
            <person name="Ma L."/>
            <person name="Zhao Y."/>
            <person name="Jiang S."/>
        </authorList>
    </citation>
    <scope>NUCLEOTIDE SEQUENCE [LARGE SCALE GENOMIC DNA]</scope>
    <source>
        <strain evidence="1">S2</strain>
        <tissue evidence="1">Leaf</tissue>
    </source>
</reference>
<evidence type="ECO:0000313" key="1">
    <source>
        <dbReference type="EMBL" id="KAB2608454.1"/>
    </source>
</evidence>
<evidence type="ECO:0000313" key="2">
    <source>
        <dbReference type="Proteomes" id="UP000327157"/>
    </source>
</evidence>
<reference evidence="1 2" key="1">
    <citation type="submission" date="2019-09" db="EMBL/GenBank/DDBJ databases">
        <authorList>
            <person name="Ou C."/>
        </authorList>
    </citation>
    <scope>NUCLEOTIDE SEQUENCE [LARGE SCALE GENOMIC DNA]</scope>
    <source>
        <strain evidence="1">S2</strain>
        <tissue evidence="1">Leaf</tissue>
    </source>
</reference>
<dbReference type="EMBL" id="SMOL01000553">
    <property type="protein sequence ID" value="KAB2608454.1"/>
    <property type="molecule type" value="Genomic_DNA"/>
</dbReference>
<dbReference type="AlphaFoldDB" id="A0A5N5GCP6"/>
<sequence>MQICNDMSHIAQLIADLGRRFSMKDLGPDNYFLGMEIGRKSDGLFISQLKYVHDLLLLTKMAAAKPIHTPAVSGRRLSLQDGDPLPDPTEYRSVVGALQYLTLTFMHQPTSIHWLAIKRILRYLVGTPSHGITYKPGSIILTAYSDNDYAGNPDDRRSTCGYCIYIGSNLVC</sequence>
<comment type="caution">
    <text evidence="1">The sequence shown here is derived from an EMBL/GenBank/DDBJ whole genome shotgun (WGS) entry which is preliminary data.</text>
</comment>
<organism evidence="1 2">
    <name type="scientific">Pyrus ussuriensis x Pyrus communis</name>
    <dbReference type="NCBI Taxonomy" id="2448454"/>
    <lineage>
        <taxon>Eukaryota</taxon>
        <taxon>Viridiplantae</taxon>
        <taxon>Streptophyta</taxon>
        <taxon>Embryophyta</taxon>
        <taxon>Tracheophyta</taxon>
        <taxon>Spermatophyta</taxon>
        <taxon>Magnoliopsida</taxon>
        <taxon>eudicotyledons</taxon>
        <taxon>Gunneridae</taxon>
        <taxon>Pentapetalae</taxon>
        <taxon>rosids</taxon>
        <taxon>fabids</taxon>
        <taxon>Rosales</taxon>
        <taxon>Rosaceae</taxon>
        <taxon>Amygdaloideae</taxon>
        <taxon>Maleae</taxon>
        <taxon>Pyrus</taxon>
    </lineage>
</organism>
<protein>
    <recommendedName>
        <fullName evidence="3">Reverse transcriptase Ty1/copia-type domain-containing protein</fullName>
    </recommendedName>
</protein>
<name>A0A5N5GCP6_9ROSA</name>
<dbReference type="PANTHER" id="PTHR11439">
    <property type="entry name" value="GAG-POL-RELATED RETROTRANSPOSON"/>
    <property type="match status" value="1"/>
</dbReference>
<gene>
    <name evidence="1" type="ORF">D8674_011622</name>
</gene>
<dbReference type="InterPro" id="IPR043502">
    <property type="entry name" value="DNA/RNA_pol_sf"/>
</dbReference>
<dbReference type="SUPFAM" id="SSF56672">
    <property type="entry name" value="DNA/RNA polymerases"/>
    <property type="match status" value="1"/>
</dbReference>
<dbReference type="PANTHER" id="PTHR11439:SF500">
    <property type="entry name" value="RNA-DIRECTED DNA POLYMERASE"/>
    <property type="match status" value="1"/>
</dbReference>
<proteinExistence type="predicted"/>
<reference evidence="2" key="2">
    <citation type="submission" date="2019-10" db="EMBL/GenBank/DDBJ databases">
        <title>A de novo genome assembly of a pear dwarfing rootstock.</title>
        <authorList>
            <person name="Wang F."/>
            <person name="Wang J."/>
            <person name="Li S."/>
            <person name="Zhang Y."/>
            <person name="Fang M."/>
            <person name="Ma L."/>
            <person name="Zhao Y."/>
            <person name="Jiang S."/>
        </authorList>
    </citation>
    <scope>NUCLEOTIDE SEQUENCE [LARGE SCALE GENOMIC DNA]</scope>
</reference>
<accession>A0A5N5GCP6</accession>
<dbReference type="OrthoDB" id="1163908at2759"/>
<dbReference type="Proteomes" id="UP000327157">
    <property type="component" value="Chromosome 14"/>
</dbReference>